<feature type="compositionally biased region" description="Low complexity" evidence="1">
    <location>
        <begin position="358"/>
        <end position="369"/>
    </location>
</feature>
<feature type="compositionally biased region" description="Low complexity" evidence="1">
    <location>
        <begin position="158"/>
        <end position="175"/>
    </location>
</feature>
<protein>
    <recommendedName>
        <fullName evidence="4">Zasp-like motif domain-containing protein</fullName>
    </recommendedName>
</protein>
<proteinExistence type="predicted"/>
<feature type="compositionally biased region" description="Polar residues" evidence="1">
    <location>
        <begin position="112"/>
        <end position="123"/>
    </location>
</feature>
<dbReference type="AlphaFoldDB" id="W2TQ75"/>
<name>W2TQ75_NECAM</name>
<dbReference type="OrthoDB" id="5919374at2759"/>
<feature type="compositionally biased region" description="Polar residues" evidence="1">
    <location>
        <begin position="232"/>
        <end position="245"/>
    </location>
</feature>
<feature type="compositionally biased region" description="Polar residues" evidence="1">
    <location>
        <begin position="94"/>
        <end position="104"/>
    </location>
</feature>
<feature type="compositionally biased region" description="Low complexity" evidence="1">
    <location>
        <begin position="81"/>
        <end position="93"/>
    </location>
</feature>
<feature type="compositionally biased region" description="Polar residues" evidence="1">
    <location>
        <begin position="370"/>
        <end position="393"/>
    </location>
</feature>
<evidence type="ECO:0008006" key="4">
    <source>
        <dbReference type="Google" id="ProtNLM"/>
    </source>
</evidence>
<feature type="region of interest" description="Disordered" evidence="1">
    <location>
        <begin position="66"/>
        <end position="215"/>
    </location>
</feature>
<dbReference type="KEGG" id="nai:NECAME_07547"/>
<dbReference type="EMBL" id="KI658281">
    <property type="protein sequence ID" value="ETN83187.1"/>
    <property type="molecule type" value="Genomic_DNA"/>
</dbReference>
<evidence type="ECO:0000313" key="3">
    <source>
        <dbReference type="Proteomes" id="UP000053676"/>
    </source>
</evidence>
<accession>W2TQ75</accession>
<reference evidence="3" key="1">
    <citation type="journal article" date="2014" name="Nat. Genet.">
        <title>Genome of the human hookworm Necator americanus.</title>
        <authorList>
            <person name="Tang Y.T."/>
            <person name="Gao X."/>
            <person name="Rosa B.A."/>
            <person name="Abubucker S."/>
            <person name="Hallsworth-Pepin K."/>
            <person name="Martin J."/>
            <person name="Tyagi R."/>
            <person name="Heizer E."/>
            <person name="Zhang X."/>
            <person name="Bhonagiri-Palsikar V."/>
            <person name="Minx P."/>
            <person name="Warren W.C."/>
            <person name="Wang Q."/>
            <person name="Zhan B."/>
            <person name="Hotez P.J."/>
            <person name="Sternberg P.W."/>
            <person name="Dougall A."/>
            <person name="Gaze S.T."/>
            <person name="Mulvenna J."/>
            <person name="Sotillo J."/>
            <person name="Ranganathan S."/>
            <person name="Rabelo E.M."/>
            <person name="Wilson R.K."/>
            <person name="Felgner P.L."/>
            <person name="Bethony J."/>
            <person name="Hawdon J.M."/>
            <person name="Gasser R.B."/>
            <person name="Loukas A."/>
            <person name="Mitreva M."/>
        </authorList>
    </citation>
    <scope>NUCLEOTIDE SEQUENCE [LARGE SCALE GENOMIC DNA]</scope>
</reference>
<keyword evidence="3" id="KW-1185">Reference proteome</keyword>
<evidence type="ECO:0000256" key="1">
    <source>
        <dbReference type="SAM" id="MobiDB-lite"/>
    </source>
</evidence>
<feature type="compositionally biased region" description="Basic and acidic residues" evidence="1">
    <location>
        <begin position="176"/>
        <end position="191"/>
    </location>
</feature>
<feature type="compositionally biased region" description="Polar residues" evidence="1">
    <location>
        <begin position="136"/>
        <end position="157"/>
    </location>
</feature>
<gene>
    <name evidence="2" type="ORF">NECAME_07547</name>
</gene>
<feature type="non-terminal residue" evidence="2">
    <location>
        <position position="1"/>
    </location>
</feature>
<feature type="compositionally biased region" description="Polar residues" evidence="1">
    <location>
        <begin position="291"/>
        <end position="317"/>
    </location>
</feature>
<organism evidence="2 3">
    <name type="scientific">Necator americanus</name>
    <name type="common">Human hookworm</name>
    <dbReference type="NCBI Taxonomy" id="51031"/>
    <lineage>
        <taxon>Eukaryota</taxon>
        <taxon>Metazoa</taxon>
        <taxon>Ecdysozoa</taxon>
        <taxon>Nematoda</taxon>
        <taxon>Chromadorea</taxon>
        <taxon>Rhabditida</taxon>
        <taxon>Rhabditina</taxon>
        <taxon>Rhabditomorpha</taxon>
        <taxon>Strongyloidea</taxon>
        <taxon>Ancylostomatidae</taxon>
        <taxon>Bunostominae</taxon>
        <taxon>Necator</taxon>
    </lineage>
</organism>
<feature type="region of interest" description="Disordered" evidence="1">
    <location>
        <begin position="231"/>
        <end position="399"/>
    </location>
</feature>
<feature type="region of interest" description="Disordered" evidence="1">
    <location>
        <begin position="1"/>
        <end position="47"/>
    </location>
</feature>
<feature type="non-terminal residue" evidence="2">
    <location>
        <position position="399"/>
    </location>
</feature>
<feature type="compositionally biased region" description="Basic and acidic residues" evidence="1">
    <location>
        <begin position="262"/>
        <end position="280"/>
    </location>
</feature>
<feature type="compositionally biased region" description="Polar residues" evidence="1">
    <location>
        <begin position="1"/>
        <end position="13"/>
    </location>
</feature>
<feature type="compositionally biased region" description="Polar residues" evidence="1">
    <location>
        <begin position="192"/>
        <end position="203"/>
    </location>
</feature>
<dbReference type="Proteomes" id="UP000053676">
    <property type="component" value="Unassembled WGS sequence"/>
</dbReference>
<evidence type="ECO:0000313" key="2">
    <source>
        <dbReference type="EMBL" id="ETN83187.1"/>
    </source>
</evidence>
<sequence>PVQYATSAPVQGYTSSQHTESHTTHSIPAPQTYITSGPIGGSNAEMQVNTGYNTNQIDYVRDHFDKYRAGPRYPGSHHEQSSQSNYSKSYSSSAQHQNVTQQSAIPLPPAGQTYSFSTETRVSGQCPPTAPHHTPTIDNKSYIVNRSKSTAQGSGPVSNSANYQQSSYNQSSYSSEKSKPAPFERSHEASSYHKSVSMDTRSIPTAPPTTLKGEKIGKMFASDETRNIPIHLTSSMSEASRTSFQKSSSSKEETRSVPIKPTHSEFKESYQRSESSKQETTRSIPVHSVGGNLQESHSTSFSSQTATQPLSVTAPQNYTTSSSYHSETHTNQPPVTMHSPGGSYRSYQSSHYSKQEKTTSTTTSQPPQTVIHTTNLPITKTTSYNYQQQSVPIQQPAPQ</sequence>